<sequence>VTATIANVLAHAALITAVKSGWELFQMVRKKRKDNPVRSETPYLYAKLQRAHMESLVNSSEYSYWRQKLWNAEKDYDCESRTRSPYTWLSN</sequence>
<keyword evidence="2" id="KW-1185">Reference proteome</keyword>
<reference evidence="1" key="1">
    <citation type="journal article" date="2023" name="Mol. Phylogenet. Evol.">
        <title>Genome-scale phylogeny and comparative genomics of the fungal order Sordariales.</title>
        <authorList>
            <person name="Hensen N."/>
            <person name="Bonometti L."/>
            <person name="Westerberg I."/>
            <person name="Brannstrom I.O."/>
            <person name="Guillou S."/>
            <person name="Cros-Aarteil S."/>
            <person name="Calhoun S."/>
            <person name="Haridas S."/>
            <person name="Kuo A."/>
            <person name="Mondo S."/>
            <person name="Pangilinan J."/>
            <person name="Riley R."/>
            <person name="LaButti K."/>
            <person name="Andreopoulos B."/>
            <person name="Lipzen A."/>
            <person name="Chen C."/>
            <person name="Yan M."/>
            <person name="Daum C."/>
            <person name="Ng V."/>
            <person name="Clum A."/>
            <person name="Steindorff A."/>
            <person name="Ohm R.A."/>
            <person name="Martin F."/>
            <person name="Silar P."/>
            <person name="Natvig D.O."/>
            <person name="Lalanne C."/>
            <person name="Gautier V."/>
            <person name="Ament-Velasquez S.L."/>
            <person name="Kruys A."/>
            <person name="Hutchinson M.I."/>
            <person name="Powell A.J."/>
            <person name="Barry K."/>
            <person name="Miller A.N."/>
            <person name="Grigoriev I.V."/>
            <person name="Debuchy R."/>
            <person name="Gladieux P."/>
            <person name="Hiltunen Thoren M."/>
            <person name="Johannesson H."/>
        </authorList>
    </citation>
    <scope>NUCLEOTIDE SEQUENCE</scope>
    <source>
        <strain evidence="1">CBS 315.58</strain>
    </source>
</reference>
<organism evidence="1 2">
    <name type="scientific">Triangularia verruculosa</name>
    <dbReference type="NCBI Taxonomy" id="2587418"/>
    <lineage>
        <taxon>Eukaryota</taxon>
        <taxon>Fungi</taxon>
        <taxon>Dikarya</taxon>
        <taxon>Ascomycota</taxon>
        <taxon>Pezizomycotina</taxon>
        <taxon>Sordariomycetes</taxon>
        <taxon>Sordariomycetidae</taxon>
        <taxon>Sordariales</taxon>
        <taxon>Podosporaceae</taxon>
        <taxon>Triangularia</taxon>
    </lineage>
</organism>
<accession>A0AAN6XM98</accession>
<evidence type="ECO:0000313" key="1">
    <source>
        <dbReference type="EMBL" id="KAK4202995.1"/>
    </source>
</evidence>
<dbReference type="AlphaFoldDB" id="A0AAN6XM98"/>
<evidence type="ECO:0000313" key="2">
    <source>
        <dbReference type="Proteomes" id="UP001303160"/>
    </source>
</evidence>
<dbReference type="Proteomes" id="UP001303160">
    <property type="component" value="Unassembled WGS sequence"/>
</dbReference>
<feature type="non-terminal residue" evidence="1">
    <location>
        <position position="91"/>
    </location>
</feature>
<reference evidence="1" key="2">
    <citation type="submission" date="2023-05" db="EMBL/GenBank/DDBJ databases">
        <authorList>
            <consortium name="Lawrence Berkeley National Laboratory"/>
            <person name="Steindorff A."/>
            <person name="Hensen N."/>
            <person name="Bonometti L."/>
            <person name="Westerberg I."/>
            <person name="Brannstrom I.O."/>
            <person name="Guillou S."/>
            <person name="Cros-Aarteil S."/>
            <person name="Calhoun S."/>
            <person name="Haridas S."/>
            <person name="Kuo A."/>
            <person name="Mondo S."/>
            <person name="Pangilinan J."/>
            <person name="Riley R."/>
            <person name="Labutti K."/>
            <person name="Andreopoulos B."/>
            <person name="Lipzen A."/>
            <person name="Chen C."/>
            <person name="Yanf M."/>
            <person name="Daum C."/>
            <person name="Ng V."/>
            <person name="Clum A."/>
            <person name="Ohm R."/>
            <person name="Martin F."/>
            <person name="Silar P."/>
            <person name="Natvig D."/>
            <person name="Lalanne C."/>
            <person name="Gautier V."/>
            <person name="Ament-Velasquez S.L."/>
            <person name="Kruys A."/>
            <person name="Hutchinson M.I."/>
            <person name="Powell A.J."/>
            <person name="Barry K."/>
            <person name="Miller A.N."/>
            <person name="Grigoriev I.V."/>
            <person name="Debuchy R."/>
            <person name="Gladieux P."/>
            <person name="Thoren M.H."/>
            <person name="Johannesson H."/>
        </authorList>
    </citation>
    <scope>NUCLEOTIDE SEQUENCE</scope>
    <source>
        <strain evidence="1">CBS 315.58</strain>
    </source>
</reference>
<protein>
    <submittedName>
        <fullName evidence="1">Uncharacterized protein</fullName>
    </submittedName>
</protein>
<feature type="non-terminal residue" evidence="1">
    <location>
        <position position="1"/>
    </location>
</feature>
<gene>
    <name evidence="1" type="ORF">QBC40DRAFT_139514</name>
</gene>
<dbReference type="EMBL" id="MU863893">
    <property type="protein sequence ID" value="KAK4202995.1"/>
    <property type="molecule type" value="Genomic_DNA"/>
</dbReference>
<proteinExistence type="predicted"/>
<comment type="caution">
    <text evidence="1">The sequence shown here is derived from an EMBL/GenBank/DDBJ whole genome shotgun (WGS) entry which is preliminary data.</text>
</comment>
<name>A0AAN6XM98_9PEZI</name>